<dbReference type="VEuPathDB" id="VectorBase:LLOJ007291"/>
<evidence type="ECO:0000256" key="5">
    <source>
        <dbReference type="ARBA" id="ARBA00022737"/>
    </source>
</evidence>
<keyword evidence="6" id="KW-0175">Coiled coil</keyword>
<dbReference type="PANTHER" id="PTHR14885:SF3">
    <property type="entry name" value="CILIA- AND FLAGELLA-ASSOCIATED PROTEIN 44"/>
    <property type="match status" value="1"/>
</dbReference>
<comment type="subcellular location">
    <subcellularLocation>
        <location evidence="1">Cell projection</location>
        <location evidence="1">Cilium</location>
    </subcellularLocation>
    <subcellularLocation>
        <location evidence="2">Cytoplasm</location>
        <location evidence="2">Cytoskeleton</location>
    </subcellularLocation>
</comment>
<evidence type="ECO:0000256" key="8">
    <source>
        <dbReference type="ARBA" id="ARBA00023273"/>
    </source>
</evidence>
<keyword evidence="3" id="KW-0963">Cytoplasm</keyword>
<proteinExistence type="predicted"/>
<keyword evidence="5" id="KW-0677">Repeat</keyword>
<dbReference type="VEuPathDB" id="VectorBase:LLONM1_006228"/>
<dbReference type="EMBL" id="AJWK01024245">
    <property type="status" value="NOT_ANNOTATED_CDS"/>
    <property type="molecule type" value="Genomic_DNA"/>
</dbReference>
<keyword evidence="4" id="KW-0853">WD repeat</keyword>
<evidence type="ECO:0000313" key="10">
    <source>
        <dbReference type="Proteomes" id="UP000092461"/>
    </source>
</evidence>
<accession>A0A1B0CQZ2</accession>
<name>A0A1B0CQZ2_LUTLO</name>
<protein>
    <submittedName>
        <fullName evidence="9">Uncharacterized protein</fullName>
    </submittedName>
</protein>
<dbReference type="AlphaFoldDB" id="A0A1B0CQZ2"/>
<evidence type="ECO:0000256" key="3">
    <source>
        <dbReference type="ARBA" id="ARBA00022490"/>
    </source>
</evidence>
<evidence type="ECO:0000256" key="7">
    <source>
        <dbReference type="ARBA" id="ARBA00023212"/>
    </source>
</evidence>
<sequence length="132" mass="14438">YHNTIVPHLSENSTVPPEILQFDYSFGYNCKKLSNLCLIDRNVLVFASGNLIHFLNISKVTVTVRRSEGGVGIGSIAKLSNLCLIDRNVLVFASGNLIHFLNISKVTVTVRRSEGGVGIGSIADHQGFSFFQ</sequence>
<evidence type="ECO:0000313" key="9">
    <source>
        <dbReference type="EnsemblMetazoa" id="LLOJ007291-PA"/>
    </source>
</evidence>
<reference evidence="9" key="1">
    <citation type="submission" date="2020-05" db="UniProtKB">
        <authorList>
            <consortium name="EnsemblMetazoa"/>
        </authorList>
    </citation>
    <scope>IDENTIFICATION</scope>
    <source>
        <strain evidence="9">Jacobina</strain>
    </source>
</reference>
<dbReference type="Proteomes" id="UP000092461">
    <property type="component" value="Unassembled WGS sequence"/>
</dbReference>
<evidence type="ECO:0000256" key="1">
    <source>
        <dbReference type="ARBA" id="ARBA00004138"/>
    </source>
</evidence>
<evidence type="ECO:0000256" key="6">
    <source>
        <dbReference type="ARBA" id="ARBA00023054"/>
    </source>
</evidence>
<keyword evidence="8" id="KW-0966">Cell projection</keyword>
<evidence type="ECO:0000256" key="4">
    <source>
        <dbReference type="ARBA" id="ARBA00022574"/>
    </source>
</evidence>
<dbReference type="GO" id="GO:0005929">
    <property type="term" value="C:cilium"/>
    <property type="evidence" value="ECO:0007669"/>
    <property type="project" value="UniProtKB-SubCell"/>
</dbReference>
<keyword evidence="7" id="KW-0206">Cytoskeleton</keyword>
<organism evidence="9 10">
    <name type="scientific">Lutzomyia longipalpis</name>
    <name type="common">Sand fly</name>
    <dbReference type="NCBI Taxonomy" id="7200"/>
    <lineage>
        <taxon>Eukaryota</taxon>
        <taxon>Metazoa</taxon>
        <taxon>Ecdysozoa</taxon>
        <taxon>Arthropoda</taxon>
        <taxon>Hexapoda</taxon>
        <taxon>Insecta</taxon>
        <taxon>Pterygota</taxon>
        <taxon>Neoptera</taxon>
        <taxon>Endopterygota</taxon>
        <taxon>Diptera</taxon>
        <taxon>Nematocera</taxon>
        <taxon>Psychodoidea</taxon>
        <taxon>Psychodidae</taxon>
        <taxon>Lutzomyia</taxon>
        <taxon>Lutzomyia</taxon>
    </lineage>
</organism>
<dbReference type="GO" id="GO:0005856">
    <property type="term" value="C:cytoskeleton"/>
    <property type="evidence" value="ECO:0007669"/>
    <property type="project" value="UniProtKB-SubCell"/>
</dbReference>
<evidence type="ECO:0000256" key="2">
    <source>
        <dbReference type="ARBA" id="ARBA00004245"/>
    </source>
</evidence>
<dbReference type="EnsemblMetazoa" id="LLOJ007291-RA">
    <property type="protein sequence ID" value="LLOJ007291-PA"/>
    <property type="gene ID" value="LLOJ007291"/>
</dbReference>
<dbReference type="PANTHER" id="PTHR14885">
    <property type="entry name" value="CILIA- AND FLAGELLA-ASSOCIATED PROTEIN 43-RELATED"/>
    <property type="match status" value="1"/>
</dbReference>
<dbReference type="EMBL" id="AJWK01024244">
    <property type="status" value="NOT_ANNOTATED_CDS"/>
    <property type="molecule type" value="Genomic_DNA"/>
</dbReference>
<keyword evidence="10" id="KW-1185">Reference proteome</keyword>